<feature type="domain" description="AB hydrolase-1" evidence="2">
    <location>
        <begin position="47"/>
        <end position="156"/>
    </location>
</feature>
<reference evidence="3 4" key="1">
    <citation type="submission" date="2022-03" db="EMBL/GenBank/DDBJ databases">
        <title>Pseudonocardia alaer sp. nov., a novel actinomycete isolated from reed forest soil.</title>
        <authorList>
            <person name="Wang L."/>
        </authorList>
    </citation>
    <scope>NUCLEOTIDE SEQUENCE [LARGE SCALE GENOMIC DNA]</scope>
    <source>
        <strain evidence="3 4">Y-16303</strain>
    </source>
</reference>
<dbReference type="InterPro" id="IPR029058">
    <property type="entry name" value="AB_hydrolase_fold"/>
</dbReference>
<evidence type="ECO:0000313" key="3">
    <source>
        <dbReference type="EMBL" id="MCH6170679.1"/>
    </source>
</evidence>
<organism evidence="3 4">
    <name type="scientific">Pseudonocardia alaniniphila</name>
    <dbReference type="NCBI Taxonomy" id="75291"/>
    <lineage>
        <taxon>Bacteria</taxon>
        <taxon>Bacillati</taxon>
        <taxon>Actinomycetota</taxon>
        <taxon>Actinomycetes</taxon>
        <taxon>Pseudonocardiales</taxon>
        <taxon>Pseudonocardiaceae</taxon>
        <taxon>Pseudonocardia</taxon>
    </lineage>
</organism>
<gene>
    <name evidence="3" type="ORF">MMF94_33670</name>
</gene>
<evidence type="ECO:0000259" key="2">
    <source>
        <dbReference type="Pfam" id="PF00561"/>
    </source>
</evidence>
<evidence type="ECO:0000256" key="1">
    <source>
        <dbReference type="ARBA" id="ARBA00022801"/>
    </source>
</evidence>
<dbReference type="PRINTS" id="PR00412">
    <property type="entry name" value="EPOXHYDRLASE"/>
</dbReference>
<dbReference type="InterPro" id="IPR000639">
    <property type="entry name" value="Epox_hydrolase-like"/>
</dbReference>
<dbReference type="PANTHER" id="PTHR42977:SF3">
    <property type="entry name" value="AB HYDROLASE-1 DOMAIN-CONTAINING PROTEIN"/>
    <property type="match status" value="1"/>
</dbReference>
<keyword evidence="4" id="KW-1185">Reference proteome</keyword>
<name>A0ABS9TQ66_9PSEU</name>
<dbReference type="SUPFAM" id="SSF53474">
    <property type="entry name" value="alpha/beta-Hydrolases"/>
    <property type="match status" value="1"/>
</dbReference>
<sequence>MRFLRTPDESFSDLSGFDYVPEYATIVDAAGGSLRMAYVTAGPTTGPVVVLLHGEPTWSFLYRSMLPVLVDAGFRVIAPDLVGFGRSDKPAEQSDHTFERHVQWLSALLFEALDLRDISLLGHDWGGAFGLGLAAEDPGRFSHLVMSNTGIPYGHTEMPQQWWDYRRTIETSPDLRISGLISELVQKPLPSAALAAYDAPFPDDSYKAGPRAMPALVPTTPDHPTAAAAQRIWTVLSELHIPLLCAFSDGEVFTKPMAAGMIENFPGAAGHDHPDIPGAGHFVQEDAGPVLARAVIEFVRKY</sequence>
<dbReference type="PRINTS" id="PR00111">
    <property type="entry name" value="ABHYDROLASE"/>
</dbReference>
<dbReference type="Gene3D" id="3.40.50.1820">
    <property type="entry name" value="alpha/beta hydrolase"/>
    <property type="match status" value="1"/>
</dbReference>
<dbReference type="EMBL" id="JAKXMK010000035">
    <property type="protein sequence ID" value="MCH6170679.1"/>
    <property type="molecule type" value="Genomic_DNA"/>
</dbReference>
<dbReference type="NCBIfam" id="NF002043">
    <property type="entry name" value="PRK00870.1"/>
    <property type="match status" value="1"/>
</dbReference>
<dbReference type="RefSeq" id="WP_241041482.1">
    <property type="nucleotide sequence ID" value="NZ_BAAAJF010000060.1"/>
</dbReference>
<proteinExistence type="predicted"/>
<comment type="caution">
    <text evidence="3">The sequence shown here is derived from an EMBL/GenBank/DDBJ whole genome shotgun (WGS) entry which is preliminary data.</text>
</comment>
<dbReference type="Pfam" id="PF00561">
    <property type="entry name" value="Abhydrolase_1"/>
    <property type="match status" value="1"/>
</dbReference>
<dbReference type="PANTHER" id="PTHR42977">
    <property type="entry name" value="HYDROLASE-RELATED"/>
    <property type="match status" value="1"/>
</dbReference>
<dbReference type="InterPro" id="IPR051340">
    <property type="entry name" value="Haloalkane_dehalogenase"/>
</dbReference>
<dbReference type="Proteomes" id="UP001299970">
    <property type="component" value="Unassembled WGS sequence"/>
</dbReference>
<evidence type="ECO:0000313" key="4">
    <source>
        <dbReference type="Proteomes" id="UP001299970"/>
    </source>
</evidence>
<dbReference type="InterPro" id="IPR000073">
    <property type="entry name" value="AB_hydrolase_1"/>
</dbReference>
<keyword evidence="1" id="KW-0378">Hydrolase</keyword>
<accession>A0ABS9TQ66</accession>
<protein>
    <submittedName>
        <fullName evidence="3">Haloalkane dehalogenase</fullName>
    </submittedName>
</protein>